<dbReference type="AlphaFoldDB" id="A0A0X4EPX6"/>
<proteinExistence type="predicted"/>
<name>A0A0X4EPX6_9ENTR</name>
<gene>
    <name evidence="1" type="ORF">AWI28_15755</name>
</gene>
<sequence length="89" mass="9864">MPDYRFFQKGPDLIAIESANTDAAAQLIAQGFEKQFEEIGAADEKEALTRLADIRKNNDIDRHNFLAGAGQMPWIGVLTAAATWLTQKK</sequence>
<evidence type="ECO:0000313" key="1">
    <source>
        <dbReference type="EMBL" id="KUQ83678.1"/>
    </source>
</evidence>
<protein>
    <submittedName>
        <fullName evidence="1">Uncharacterized protein</fullName>
    </submittedName>
</protein>
<dbReference type="RefSeq" id="WP_059311259.1">
    <property type="nucleotide sequence ID" value="NZ_LRCR01000016.1"/>
</dbReference>
<comment type="caution">
    <text evidence="1">The sequence shown here is derived from an EMBL/GenBank/DDBJ whole genome shotgun (WGS) entry which is preliminary data.</text>
</comment>
<dbReference type="EMBL" id="LRCR01000016">
    <property type="protein sequence ID" value="KUQ83678.1"/>
    <property type="molecule type" value="Genomic_DNA"/>
</dbReference>
<evidence type="ECO:0000313" key="2">
    <source>
        <dbReference type="Proteomes" id="UP000064715"/>
    </source>
</evidence>
<keyword evidence="2" id="KW-1185">Reference proteome</keyword>
<dbReference type="OrthoDB" id="6493336at2"/>
<accession>A0A0X4EPX6</accession>
<dbReference type="Proteomes" id="UP000064715">
    <property type="component" value="Unassembled WGS sequence"/>
</dbReference>
<reference evidence="2" key="1">
    <citation type="submission" date="2016-01" db="EMBL/GenBank/DDBJ databases">
        <title>WGS of SAMN04407783.</title>
        <authorList>
            <person name="Adams M."/>
            <person name="Sutton G."/>
            <person name="Nelson K."/>
            <person name="Thaden J."/>
            <person name="Fowler V."/>
            <person name="Mccorrison J."/>
            <person name="Sanka R."/>
            <person name="Brinkac L."/>
            <person name="Nierman W."/>
        </authorList>
    </citation>
    <scope>NUCLEOTIDE SEQUENCE [LARGE SCALE GENOMIC DNA]</scope>
    <source>
        <strain evidence="2">GN04363</strain>
    </source>
</reference>
<organism evidence="1 2">
    <name type="scientific">Enterobacter genomosp. O</name>
    <dbReference type="NCBI Taxonomy" id="2364150"/>
    <lineage>
        <taxon>Bacteria</taxon>
        <taxon>Pseudomonadati</taxon>
        <taxon>Pseudomonadota</taxon>
        <taxon>Gammaproteobacteria</taxon>
        <taxon>Enterobacterales</taxon>
        <taxon>Enterobacteriaceae</taxon>
        <taxon>Enterobacter</taxon>
        <taxon>Enterobacter cloacae complex</taxon>
        <taxon>Enterobacter cloacae complex clade O</taxon>
    </lineage>
</organism>